<accession>A0AAT9HAU3</accession>
<evidence type="ECO:0000313" key="2">
    <source>
        <dbReference type="EMBL" id="BFO14506.1"/>
    </source>
</evidence>
<name>A0AAT9HAU3_9ACTN</name>
<feature type="compositionally biased region" description="Basic residues" evidence="1">
    <location>
        <begin position="37"/>
        <end position="50"/>
    </location>
</feature>
<organism evidence="2">
    <name type="scientific">Streptomyces haneummycinicus</name>
    <dbReference type="NCBI Taxonomy" id="3074435"/>
    <lineage>
        <taxon>Bacteria</taxon>
        <taxon>Bacillati</taxon>
        <taxon>Actinomycetota</taxon>
        <taxon>Actinomycetes</taxon>
        <taxon>Kitasatosporales</taxon>
        <taxon>Streptomycetaceae</taxon>
        <taxon>Streptomyces</taxon>
    </lineage>
</organism>
<dbReference type="SUPFAM" id="SSF56053">
    <property type="entry name" value="Ribosomal protein L6"/>
    <property type="match status" value="1"/>
</dbReference>
<evidence type="ECO:0008006" key="3">
    <source>
        <dbReference type="Google" id="ProtNLM"/>
    </source>
</evidence>
<dbReference type="Gene3D" id="3.90.930.12">
    <property type="entry name" value="Ribosomal protein L6, alpha-beta domain"/>
    <property type="match status" value="1"/>
</dbReference>
<dbReference type="GO" id="GO:0005840">
    <property type="term" value="C:ribosome"/>
    <property type="evidence" value="ECO:0007669"/>
    <property type="project" value="InterPro"/>
</dbReference>
<dbReference type="GO" id="GO:0019843">
    <property type="term" value="F:rRNA binding"/>
    <property type="evidence" value="ECO:0007669"/>
    <property type="project" value="InterPro"/>
</dbReference>
<gene>
    <name evidence="2" type="ORF">SHKM778_08940</name>
</gene>
<proteinExistence type="predicted"/>
<dbReference type="GO" id="GO:0006412">
    <property type="term" value="P:translation"/>
    <property type="evidence" value="ECO:0007669"/>
    <property type="project" value="InterPro"/>
</dbReference>
<feature type="region of interest" description="Disordered" evidence="1">
    <location>
        <begin position="28"/>
        <end position="50"/>
    </location>
</feature>
<dbReference type="EMBL" id="AP035768">
    <property type="protein sequence ID" value="BFO14506.1"/>
    <property type="molecule type" value="Genomic_DNA"/>
</dbReference>
<reference evidence="2" key="2">
    <citation type="submission" date="2024-07" db="EMBL/GenBank/DDBJ databases">
        <title>Streptomyces haneummycinica sp. nov., a new antibiotic-producing actinobacterium isolated from marine sediment.</title>
        <authorList>
            <person name="Uemura M."/>
            <person name="Hamada M."/>
            <person name="Hirano S."/>
            <person name="Kobayashi K."/>
            <person name="Ohshiro T."/>
            <person name="Kobayashi T."/>
            <person name="Terahara T."/>
        </authorList>
    </citation>
    <scope>NUCLEOTIDE SEQUENCE</scope>
    <source>
        <strain evidence="2">KM77-8</strain>
    </source>
</reference>
<dbReference type="AlphaFoldDB" id="A0AAT9HAU3"/>
<dbReference type="InterPro" id="IPR036789">
    <property type="entry name" value="Ribosomal_uL6-like_a/b-dom_sf"/>
</dbReference>
<sequence>MSRIGKLPIAVPAGVDVTIDGRTVAVKGPKGTLTHTSWRRSRSPRVRTAC</sequence>
<protein>
    <recommendedName>
        <fullName evidence="3">50S ribosomal protein L6</fullName>
    </recommendedName>
</protein>
<evidence type="ECO:0000256" key="1">
    <source>
        <dbReference type="SAM" id="MobiDB-lite"/>
    </source>
</evidence>
<reference evidence="2" key="1">
    <citation type="submission" date="2024-06" db="EMBL/GenBank/DDBJ databases">
        <authorList>
            <consortium name="consrtm"/>
            <person name="Uemura M."/>
            <person name="Terahara T."/>
        </authorList>
    </citation>
    <scope>NUCLEOTIDE SEQUENCE</scope>
    <source>
        <strain evidence="2">KM77-8</strain>
    </source>
</reference>
<dbReference type="GO" id="GO:0003735">
    <property type="term" value="F:structural constituent of ribosome"/>
    <property type="evidence" value="ECO:0007669"/>
    <property type="project" value="InterPro"/>
</dbReference>